<gene>
    <name evidence="4" type="ORF">EDS130_LOCUS33261</name>
</gene>
<name>A0A815HF53_ADIRI</name>
<evidence type="ECO:0000256" key="2">
    <source>
        <dbReference type="ARBA" id="ARBA00022737"/>
    </source>
</evidence>
<evidence type="ECO:0000313" key="4">
    <source>
        <dbReference type="EMBL" id="CAF1350660.1"/>
    </source>
</evidence>
<proteinExistence type="predicted"/>
<dbReference type="Pfam" id="PF01344">
    <property type="entry name" value="Kelch_1"/>
    <property type="match status" value="1"/>
</dbReference>
<accession>A0A815HF53</accession>
<dbReference type="OrthoDB" id="45365at2759"/>
<evidence type="ECO:0000256" key="1">
    <source>
        <dbReference type="ARBA" id="ARBA00022441"/>
    </source>
</evidence>
<dbReference type="InterPro" id="IPR011043">
    <property type="entry name" value="Gal_Oxase/kelch_b-propeller"/>
</dbReference>
<evidence type="ECO:0000256" key="3">
    <source>
        <dbReference type="SAM" id="SignalP"/>
    </source>
</evidence>
<dbReference type="PANTHER" id="PTHR46344:SF27">
    <property type="entry name" value="KELCH REPEAT SUPERFAMILY PROTEIN"/>
    <property type="match status" value="1"/>
</dbReference>
<dbReference type="Proteomes" id="UP000663852">
    <property type="component" value="Unassembled WGS sequence"/>
</dbReference>
<protein>
    <submittedName>
        <fullName evidence="4">Uncharacterized protein</fullName>
    </submittedName>
</protein>
<sequence length="304" mass="34162">MWIIKLIFLILFYLSITDRTTEASNYTCDETDTQVEFSLSVLSHSGQNQLSNCLLQSCNSYSSNNGTCRLESTPCFDYRTSNNRSFCAPGIQCSILESCDNITHTCSSREMCLPIARYDHTAVVLTNGRVLVISNSNKAELYDPTTASLLSNGNVLVTGRVGIYDESKSAEVYDSLTNNWTSINSMTYARYYHTATVLSNGIVLVAGGLYGLNESLNTTELYDPSIGVWMSTGNMSYARFQHKASLLSNGLILIIDEWGWWNYLNKSEFYDPTMGTWATPFNNLANTQYFRVNSVLIQRRNFNN</sequence>
<dbReference type="InterPro" id="IPR006652">
    <property type="entry name" value="Kelch_1"/>
</dbReference>
<feature type="signal peptide" evidence="3">
    <location>
        <begin position="1"/>
        <end position="23"/>
    </location>
</feature>
<organism evidence="4 5">
    <name type="scientific">Adineta ricciae</name>
    <name type="common">Rotifer</name>
    <dbReference type="NCBI Taxonomy" id="249248"/>
    <lineage>
        <taxon>Eukaryota</taxon>
        <taxon>Metazoa</taxon>
        <taxon>Spiralia</taxon>
        <taxon>Gnathifera</taxon>
        <taxon>Rotifera</taxon>
        <taxon>Eurotatoria</taxon>
        <taxon>Bdelloidea</taxon>
        <taxon>Adinetida</taxon>
        <taxon>Adinetidae</taxon>
        <taxon>Adineta</taxon>
    </lineage>
</organism>
<dbReference type="EMBL" id="CAJNOJ010000263">
    <property type="protein sequence ID" value="CAF1350660.1"/>
    <property type="molecule type" value="Genomic_DNA"/>
</dbReference>
<dbReference type="InterPro" id="IPR015915">
    <property type="entry name" value="Kelch-typ_b-propeller"/>
</dbReference>
<dbReference type="PANTHER" id="PTHR46344">
    <property type="entry name" value="OS02G0202900 PROTEIN"/>
    <property type="match status" value="1"/>
</dbReference>
<dbReference type="SUPFAM" id="SSF50965">
    <property type="entry name" value="Galactose oxidase, central domain"/>
    <property type="match status" value="1"/>
</dbReference>
<dbReference type="SMART" id="SM00612">
    <property type="entry name" value="Kelch"/>
    <property type="match status" value="2"/>
</dbReference>
<reference evidence="4" key="1">
    <citation type="submission" date="2021-02" db="EMBL/GenBank/DDBJ databases">
        <authorList>
            <person name="Nowell W R."/>
        </authorList>
    </citation>
    <scope>NUCLEOTIDE SEQUENCE</scope>
</reference>
<dbReference type="AlphaFoldDB" id="A0A815HF53"/>
<keyword evidence="1" id="KW-0880">Kelch repeat</keyword>
<dbReference type="Gene3D" id="2.120.10.80">
    <property type="entry name" value="Kelch-type beta propeller"/>
    <property type="match status" value="1"/>
</dbReference>
<comment type="caution">
    <text evidence="4">The sequence shown here is derived from an EMBL/GenBank/DDBJ whole genome shotgun (WGS) entry which is preliminary data.</text>
</comment>
<feature type="chain" id="PRO_5032756081" evidence="3">
    <location>
        <begin position="24"/>
        <end position="304"/>
    </location>
</feature>
<keyword evidence="3" id="KW-0732">Signal</keyword>
<keyword evidence="2" id="KW-0677">Repeat</keyword>
<evidence type="ECO:0000313" key="5">
    <source>
        <dbReference type="Proteomes" id="UP000663852"/>
    </source>
</evidence>